<dbReference type="RefSeq" id="XP_007510613.1">
    <property type="nucleotide sequence ID" value="XM_007510551.1"/>
</dbReference>
<evidence type="ECO:0000256" key="1">
    <source>
        <dbReference type="SAM" id="MobiDB-lite"/>
    </source>
</evidence>
<organism evidence="4 5">
    <name type="scientific">Bathycoccus prasinos</name>
    <dbReference type="NCBI Taxonomy" id="41875"/>
    <lineage>
        <taxon>Eukaryota</taxon>
        <taxon>Viridiplantae</taxon>
        <taxon>Chlorophyta</taxon>
        <taxon>Mamiellophyceae</taxon>
        <taxon>Mamiellales</taxon>
        <taxon>Bathycoccaceae</taxon>
        <taxon>Bathycoccus</taxon>
    </lineage>
</organism>
<dbReference type="Pfam" id="PF20030">
    <property type="entry name" value="bpMoxR"/>
    <property type="match status" value="1"/>
</dbReference>
<sequence length="564" mass="62626">MSQMSASLLFSSTSSLFISSSSSSLRRCKSRSSSSSPTKTHRDTKSNTKKKNNKNARAMSSSSSSSSSTEPDWKVKQREQDALIGKEETAVKTRVVEMLKPILEGADKVTSQGDDAAQLQLQGELSEKIRQATKMLEEGLVERDSQVRLLLLAAFCSEHLLLLGPPGTAKSEIGRRLSAFTQGQYFERLLTRFSVPEELFGPLSMVGLEKDMYVRKIDGYLPTARVAFVDEIFKANSAILNSLLTILNERLFDNGNERIEVPLLCLVGASNELPESEELDALYDRFLLRSSVEQVSSTALRDLLKLSEASETKARADINDEQKFSLKPSDFQGVKEKACESTTVPDSVINLMTDLRSHLQDKCEPPIYVSDRRLLKAVTLLRVAAYTDGRSVVSDFDTLLLAHVLWQRPGESAMVQDWILERLAKERGVKQVQYLLAALFGRACRSDENDQEEAAQLLKEAQGLKEILTSQLNDLAGATAGGVPQLKRHVWLSPAESERAAQSLSPMFNKARKGLEKLLEECLTLEVALERKTEPHVMALLLPAYWADFIRSGPIEDVKPLGLK</sequence>
<dbReference type="Pfam" id="PF17868">
    <property type="entry name" value="AAA_lid_8"/>
    <property type="match status" value="1"/>
</dbReference>
<dbReference type="STRING" id="41875.K8EJE0"/>
<dbReference type="InterPro" id="IPR041538">
    <property type="entry name" value="RavA-like_AAA_lid"/>
</dbReference>
<dbReference type="CDD" id="cd00009">
    <property type="entry name" value="AAA"/>
    <property type="match status" value="1"/>
</dbReference>
<feature type="domain" description="MoxR" evidence="3">
    <location>
        <begin position="128"/>
        <end position="317"/>
    </location>
</feature>
<dbReference type="OrthoDB" id="47330at2759"/>
<dbReference type="GeneID" id="19013117"/>
<proteinExistence type="predicted"/>
<accession>K8EJE0</accession>
<evidence type="ECO:0000259" key="2">
    <source>
        <dbReference type="Pfam" id="PF17868"/>
    </source>
</evidence>
<dbReference type="Proteomes" id="UP000198341">
    <property type="component" value="Chromosome 10"/>
</dbReference>
<feature type="domain" description="ATPase RavA-like AAA lid" evidence="2">
    <location>
        <begin position="347"/>
        <end position="419"/>
    </location>
</feature>
<dbReference type="eggNOG" id="ENOG502R89P">
    <property type="taxonomic scope" value="Eukaryota"/>
</dbReference>
<dbReference type="InterPro" id="IPR050513">
    <property type="entry name" value="RavA_ATPases"/>
</dbReference>
<dbReference type="EMBL" id="FO082269">
    <property type="protein sequence ID" value="CCO18146.1"/>
    <property type="molecule type" value="Genomic_DNA"/>
</dbReference>
<keyword evidence="5" id="KW-1185">Reference proteome</keyword>
<evidence type="ECO:0000259" key="3">
    <source>
        <dbReference type="Pfam" id="PF20030"/>
    </source>
</evidence>
<feature type="region of interest" description="Disordered" evidence="1">
    <location>
        <begin position="17"/>
        <end position="81"/>
    </location>
</feature>
<gene>
    <name evidence="4" type="ordered locus">Bathy10g00400</name>
</gene>
<protein>
    <submittedName>
        <fullName evidence="4">ATPase associated with various cellular activities AAA_5</fullName>
    </submittedName>
</protein>
<dbReference type="InterPro" id="IPR027417">
    <property type="entry name" value="P-loop_NTPase"/>
</dbReference>
<dbReference type="AlphaFoldDB" id="K8EJE0"/>
<dbReference type="PANTHER" id="PTHR32204">
    <property type="entry name" value="ATPASE RAVA"/>
    <property type="match status" value="1"/>
</dbReference>
<dbReference type="InterPro" id="IPR045427">
    <property type="entry name" value="MoxR"/>
</dbReference>
<name>K8EJE0_9CHLO</name>
<evidence type="ECO:0000313" key="5">
    <source>
        <dbReference type="Proteomes" id="UP000198341"/>
    </source>
</evidence>
<dbReference type="PANTHER" id="PTHR32204:SF0">
    <property type="entry name" value="ATPASE RAVA"/>
    <property type="match status" value="1"/>
</dbReference>
<dbReference type="SUPFAM" id="SSF52540">
    <property type="entry name" value="P-loop containing nucleoside triphosphate hydrolases"/>
    <property type="match status" value="1"/>
</dbReference>
<feature type="compositionally biased region" description="Low complexity" evidence="1">
    <location>
        <begin position="17"/>
        <end position="36"/>
    </location>
</feature>
<dbReference type="Gene3D" id="3.40.50.300">
    <property type="entry name" value="P-loop containing nucleotide triphosphate hydrolases"/>
    <property type="match status" value="1"/>
</dbReference>
<feature type="compositionally biased region" description="Basic and acidic residues" evidence="1">
    <location>
        <begin position="71"/>
        <end position="81"/>
    </location>
</feature>
<dbReference type="KEGG" id="bpg:Bathy10g00400"/>
<reference evidence="4 5" key="1">
    <citation type="submission" date="2011-10" db="EMBL/GenBank/DDBJ databases">
        <authorList>
            <person name="Genoscope - CEA"/>
        </authorList>
    </citation>
    <scope>NUCLEOTIDE SEQUENCE [LARGE SCALE GENOMIC DNA]</scope>
    <source>
        <strain evidence="4 5">RCC 1105</strain>
    </source>
</reference>
<evidence type="ECO:0000313" key="4">
    <source>
        <dbReference type="EMBL" id="CCO18146.1"/>
    </source>
</evidence>